<feature type="compositionally biased region" description="Basic residues" evidence="7">
    <location>
        <begin position="753"/>
        <end position="762"/>
    </location>
</feature>
<dbReference type="InterPro" id="IPR027417">
    <property type="entry name" value="P-loop_NTPase"/>
</dbReference>
<evidence type="ECO:0000259" key="8">
    <source>
        <dbReference type="PROSITE" id="PS51192"/>
    </source>
</evidence>
<dbReference type="PROSITE" id="PS51195">
    <property type="entry name" value="Q_MOTIF"/>
    <property type="match status" value="1"/>
</dbReference>
<dbReference type="PANTHER" id="PTHR47959:SF14">
    <property type="entry name" value="DEAD-BOX ATP-DEPENDENT RNA HELICASE 28"/>
    <property type="match status" value="1"/>
</dbReference>
<dbReference type="Pfam" id="PF00271">
    <property type="entry name" value="Helicase_C"/>
    <property type="match status" value="1"/>
</dbReference>
<keyword evidence="12" id="KW-1185">Reference proteome</keyword>
<dbReference type="Proteomes" id="UP000198341">
    <property type="component" value="Chromosome 17"/>
</dbReference>
<dbReference type="GO" id="GO:0016787">
    <property type="term" value="F:hydrolase activity"/>
    <property type="evidence" value="ECO:0007669"/>
    <property type="project" value="UniProtKB-KW"/>
</dbReference>
<dbReference type="AlphaFoldDB" id="K8EQR7"/>
<dbReference type="GO" id="GO:0005829">
    <property type="term" value="C:cytosol"/>
    <property type="evidence" value="ECO:0007669"/>
    <property type="project" value="TreeGrafter"/>
</dbReference>
<keyword evidence="3" id="KW-0347">Helicase</keyword>
<feature type="domain" description="Helicase ATP-binding" evidence="8">
    <location>
        <begin position="241"/>
        <end position="416"/>
    </location>
</feature>
<feature type="domain" description="Helicase C-terminal" evidence="9">
    <location>
        <begin position="427"/>
        <end position="598"/>
    </location>
</feature>
<feature type="short sequence motif" description="Q motif" evidence="5">
    <location>
        <begin position="210"/>
        <end position="238"/>
    </location>
</feature>
<evidence type="ECO:0000313" key="12">
    <source>
        <dbReference type="Proteomes" id="UP000198341"/>
    </source>
</evidence>
<evidence type="ECO:0000256" key="7">
    <source>
        <dbReference type="SAM" id="MobiDB-lite"/>
    </source>
</evidence>
<accession>K8EQR7</accession>
<keyword evidence="4" id="KW-0067">ATP-binding</keyword>
<feature type="compositionally biased region" description="Basic and acidic residues" evidence="7">
    <location>
        <begin position="808"/>
        <end position="827"/>
    </location>
</feature>
<evidence type="ECO:0000256" key="6">
    <source>
        <dbReference type="SAM" id="Coils"/>
    </source>
</evidence>
<evidence type="ECO:0000259" key="10">
    <source>
        <dbReference type="PROSITE" id="PS51195"/>
    </source>
</evidence>
<dbReference type="InterPro" id="IPR011545">
    <property type="entry name" value="DEAD/DEAH_box_helicase_dom"/>
</dbReference>
<evidence type="ECO:0000256" key="1">
    <source>
        <dbReference type="ARBA" id="ARBA00022741"/>
    </source>
</evidence>
<feature type="compositionally biased region" description="Low complexity" evidence="7">
    <location>
        <begin position="53"/>
        <end position="63"/>
    </location>
</feature>
<dbReference type="KEGG" id="bpg:Bathy17g01180"/>
<evidence type="ECO:0000256" key="3">
    <source>
        <dbReference type="ARBA" id="ARBA00022806"/>
    </source>
</evidence>
<dbReference type="PROSITE" id="PS00039">
    <property type="entry name" value="DEAD_ATP_HELICASE"/>
    <property type="match status" value="1"/>
</dbReference>
<feature type="compositionally biased region" description="Basic residues" evidence="7">
    <location>
        <begin position="828"/>
        <end position="843"/>
    </location>
</feature>
<dbReference type="InterPro" id="IPR000629">
    <property type="entry name" value="RNA-helicase_DEAD-box_CS"/>
</dbReference>
<evidence type="ECO:0000256" key="2">
    <source>
        <dbReference type="ARBA" id="ARBA00022801"/>
    </source>
</evidence>
<dbReference type="RefSeq" id="XP_007508272.1">
    <property type="nucleotide sequence ID" value="XM_007508210.1"/>
</dbReference>
<dbReference type="EMBL" id="FO082262">
    <property type="protein sequence ID" value="CCO20376.1"/>
    <property type="molecule type" value="Genomic_DNA"/>
</dbReference>
<protein>
    <recommendedName>
        <fullName evidence="13">ATP-dependent RNA helicase DRS1</fullName>
    </recommendedName>
</protein>
<evidence type="ECO:0000313" key="11">
    <source>
        <dbReference type="EMBL" id="CCO20376.1"/>
    </source>
</evidence>
<dbReference type="SMART" id="SM00487">
    <property type="entry name" value="DEXDc"/>
    <property type="match status" value="1"/>
</dbReference>
<feature type="compositionally biased region" description="Acidic residues" evidence="7">
    <location>
        <begin position="738"/>
        <end position="748"/>
    </location>
</feature>
<dbReference type="CDD" id="cd18787">
    <property type="entry name" value="SF2_C_DEAD"/>
    <property type="match status" value="1"/>
</dbReference>
<feature type="compositionally biased region" description="Acidic residues" evidence="7">
    <location>
        <begin position="119"/>
        <end position="130"/>
    </location>
</feature>
<feature type="region of interest" description="Disordered" evidence="7">
    <location>
        <begin position="1"/>
        <end position="197"/>
    </location>
</feature>
<dbReference type="GO" id="GO:0005524">
    <property type="term" value="F:ATP binding"/>
    <property type="evidence" value="ECO:0007669"/>
    <property type="project" value="UniProtKB-KW"/>
</dbReference>
<dbReference type="InterPro" id="IPR001650">
    <property type="entry name" value="Helicase_C-like"/>
</dbReference>
<dbReference type="PROSITE" id="PS51192">
    <property type="entry name" value="HELICASE_ATP_BIND_1"/>
    <property type="match status" value="1"/>
</dbReference>
<dbReference type="eggNOG" id="KOG0338">
    <property type="taxonomic scope" value="Eukaryota"/>
</dbReference>
<dbReference type="PROSITE" id="PS51194">
    <property type="entry name" value="HELICASE_CTER"/>
    <property type="match status" value="1"/>
</dbReference>
<dbReference type="Pfam" id="PF00270">
    <property type="entry name" value="DEAD"/>
    <property type="match status" value="1"/>
</dbReference>
<feature type="compositionally biased region" description="Basic residues" evidence="7">
    <location>
        <begin position="176"/>
        <end position="187"/>
    </location>
</feature>
<evidence type="ECO:0008006" key="13">
    <source>
        <dbReference type="Google" id="ProtNLM"/>
    </source>
</evidence>
<sequence length="843" mass="94556">MSDPPPDAEKEEEQKDFPTTTFDPKLESFFDGLFTADGNDDGKTNFRPDGAVTNGKTNKNNTNGGRGEKDDDGRKRGTSSSWNFSKYKDEAEEELKRENKTSVDEKIQRKRRERKEESSSEEEEYEEEDAPAWQGNTTTRGEGGKGEDEDEELTTSNDDDDGEDDDDDDDEDATRRAKKNTKKKTSKSSKSEKKYTERAVAKDGTTFSAQCFNDLHLSRPLCRACEKLGYATPTPIQAAIIPIALTGRDVCGRAQTGSGKTAAFALPLLERMLHRPKNAVSAIHVVIMVPTRELAVQCAQMIQRLGEYTNVQVATIVGGLSMERQAAALRQRPEIVVATPGRLIDHVRNTHSFGFEDVAAVVLDEADRLLEMGFLEEIKEIVRNMPRQRQTLLFSATLTSAVEELASLSMRNPARLSADSLGTTPMTLTEEIVKIKPQFVAKKEAHLLSLLSRSFKGKETIVFAKTKVQAHRLKIVLGLSNIKACELHGDMTQTQRLAALEDFRSNAETKIMVATDVAARGLDIASVDLVVSYDAPKNVASYLHRVGRTARAGRKGVAITFMEEYDRALVKTLQKRGQKLQSRIVPRDVVDEWHEKIEGYAAQIEEIEEEERAEKHMQKAEMEATKAENMLEHANEIKSRPKKTWFESERDKMANKKAAAKAMGKQGIDLLEDNDLELGDMPSRFGGGKNDNEKNKKKRKKSEEEDEKESLANPSRLPSSKKGRRALAAKQRAQKENEYDDEYADSDDETGKTKTKTNRTRKVTQGVKSVKKLERDARLQGVTGKKALNAFKAMNNSNNNNQKKKKKETTTDTKRSSFGKRGFDEKPIKRKVNASKSRHKKRR</sequence>
<feature type="coiled-coil region" evidence="6">
    <location>
        <begin position="590"/>
        <end position="637"/>
    </location>
</feature>
<keyword evidence="2" id="KW-0378">Hydrolase</keyword>
<gene>
    <name evidence="11" type="ordered locus">Bathy17g01180</name>
</gene>
<dbReference type="InterPro" id="IPR050079">
    <property type="entry name" value="DEAD_box_RNA_helicase"/>
</dbReference>
<dbReference type="GO" id="GO:0003676">
    <property type="term" value="F:nucleic acid binding"/>
    <property type="evidence" value="ECO:0007669"/>
    <property type="project" value="InterPro"/>
</dbReference>
<keyword evidence="6" id="KW-0175">Coiled coil</keyword>
<proteinExistence type="predicted"/>
<dbReference type="InterPro" id="IPR014014">
    <property type="entry name" value="RNA_helicase_DEAD_Q_motif"/>
</dbReference>
<feature type="domain" description="DEAD-box RNA helicase Q" evidence="10">
    <location>
        <begin position="210"/>
        <end position="238"/>
    </location>
</feature>
<feature type="compositionally biased region" description="Basic and acidic residues" evidence="7">
    <location>
        <begin position="86"/>
        <end position="107"/>
    </location>
</feature>
<dbReference type="Gene3D" id="3.40.50.300">
    <property type="entry name" value="P-loop containing nucleotide triphosphate hydrolases"/>
    <property type="match status" value="2"/>
</dbReference>
<feature type="compositionally biased region" description="Acidic residues" evidence="7">
    <location>
        <begin position="147"/>
        <end position="172"/>
    </location>
</feature>
<organism evidence="11 12">
    <name type="scientific">Bathycoccus prasinos</name>
    <dbReference type="NCBI Taxonomy" id="41875"/>
    <lineage>
        <taxon>Eukaryota</taxon>
        <taxon>Viridiplantae</taxon>
        <taxon>Chlorophyta</taxon>
        <taxon>Mamiellophyceae</taxon>
        <taxon>Mamiellales</taxon>
        <taxon>Bathycoccaceae</taxon>
        <taxon>Bathycoccus</taxon>
    </lineage>
</organism>
<dbReference type="InterPro" id="IPR014001">
    <property type="entry name" value="Helicase_ATP-bd"/>
</dbReference>
<keyword evidence="1" id="KW-0547">Nucleotide-binding</keyword>
<feature type="compositionally biased region" description="Basic and acidic residues" evidence="7">
    <location>
        <begin position="66"/>
        <end position="75"/>
    </location>
</feature>
<dbReference type="CDD" id="cd17947">
    <property type="entry name" value="DEADc_DDX27"/>
    <property type="match status" value="1"/>
</dbReference>
<dbReference type="OrthoDB" id="10259843at2759"/>
<evidence type="ECO:0000256" key="5">
    <source>
        <dbReference type="PROSITE-ProRule" id="PRU00552"/>
    </source>
</evidence>
<evidence type="ECO:0000256" key="4">
    <source>
        <dbReference type="ARBA" id="ARBA00022840"/>
    </source>
</evidence>
<name>K8EQR7_9CHLO</name>
<dbReference type="GO" id="GO:0003724">
    <property type="term" value="F:RNA helicase activity"/>
    <property type="evidence" value="ECO:0007669"/>
    <property type="project" value="InterPro"/>
</dbReference>
<dbReference type="GeneID" id="19010993"/>
<dbReference type="SUPFAM" id="SSF52540">
    <property type="entry name" value="P-loop containing nucleoside triphosphate hydrolases"/>
    <property type="match status" value="2"/>
</dbReference>
<dbReference type="STRING" id="41875.K8EQR7"/>
<feature type="region of interest" description="Disordered" evidence="7">
    <location>
        <begin position="676"/>
        <end position="843"/>
    </location>
</feature>
<evidence type="ECO:0000259" key="9">
    <source>
        <dbReference type="PROSITE" id="PS51194"/>
    </source>
</evidence>
<reference evidence="11 12" key="1">
    <citation type="submission" date="2011-10" db="EMBL/GenBank/DDBJ databases">
        <authorList>
            <person name="Genoscope - CEA"/>
        </authorList>
    </citation>
    <scope>NUCLEOTIDE SEQUENCE [LARGE SCALE GENOMIC DNA]</scope>
    <source>
        <strain evidence="11 12">RCC 1105</strain>
    </source>
</reference>
<dbReference type="SMART" id="SM00490">
    <property type="entry name" value="HELICc"/>
    <property type="match status" value="1"/>
</dbReference>
<dbReference type="PANTHER" id="PTHR47959">
    <property type="entry name" value="ATP-DEPENDENT RNA HELICASE RHLE-RELATED"/>
    <property type="match status" value="1"/>
</dbReference>